<dbReference type="RefSeq" id="WP_175187338.1">
    <property type="nucleotide sequence ID" value="NZ_JABVZQ010000007.1"/>
</dbReference>
<dbReference type="InterPro" id="IPR021124">
    <property type="entry name" value="CRISPR-assoc_prot_Cas5"/>
</dbReference>
<dbReference type="Pfam" id="PF09704">
    <property type="entry name" value="Cas_Cas5d"/>
    <property type="match status" value="1"/>
</dbReference>
<evidence type="ECO:0000256" key="1">
    <source>
        <dbReference type="ARBA" id="ARBA00023118"/>
    </source>
</evidence>
<reference evidence="2 3" key="1">
    <citation type="journal article" date="2020" name="Microorganisms">
        <title>Simultaneous Genome Sequencing of Prosthecochloris ethylica and Desulfuromonas acetoxidans within a Syntrophic Mixture Reveals Unique Pili and Protein Interactions.</title>
        <authorList>
            <person name="Kyndt J.A."/>
            <person name="Van Beeumen J.J."/>
            <person name="Meyer T.E."/>
        </authorList>
    </citation>
    <scope>NUCLEOTIDE SEQUENCE [LARGE SCALE GENOMIC DNA]</scope>
    <source>
        <strain evidence="2 3">N3</strain>
    </source>
</reference>
<protein>
    <submittedName>
        <fullName evidence="2">CRISPR-associated protein Cas5</fullName>
    </submittedName>
</protein>
<dbReference type="Proteomes" id="UP000619838">
    <property type="component" value="Unassembled WGS sequence"/>
</dbReference>
<keyword evidence="3" id="KW-1185">Reference proteome</keyword>
<organism evidence="2 3">
    <name type="scientific">Prosthecochloris ethylica</name>
    <dbReference type="NCBI Taxonomy" id="2743976"/>
    <lineage>
        <taxon>Bacteria</taxon>
        <taxon>Pseudomonadati</taxon>
        <taxon>Chlorobiota</taxon>
        <taxon>Chlorobiia</taxon>
        <taxon>Chlorobiales</taxon>
        <taxon>Chlorobiaceae</taxon>
        <taxon>Prosthecochloris</taxon>
    </lineage>
</organism>
<dbReference type="InterPro" id="IPR013422">
    <property type="entry name" value="CRISPR-assoc_prot_Cas5_N"/>
</dbReference>
<dbReference type="EMBL" id="JADGII010000010">
    <property type="protein sequence ID" value="MBF0636955.1"/>
    <property type="molecule type" value="Genomic_DNA"/>
</dbReference>
<keyword evidence="1" id="KW-0051">Antiviral defense</keyword>
<gene>
    <name evidence="2" type="primary">cas5</name>
    <name evidence="2" type="ORF">INT08_07195</name>
</gene>
<dbReference type="NCBIfam" id="TIGR02593">
    <property type="entry name" value="CRISPR_cas5"/>
    <property type="match status" value="1"/>
</dbReference>
<evidence type="ECO:0000313" key="3">
    <source>
        <dbReference type="Proteomes" id="UP000619838"/>
    </source>
</evidence>
<dbReference type="Gene3D" id="3.30.70.2660">
    <property type="match status" value="1"/>
</dbReference>
<evidence type="ECO:0000313" key="2">
    <source>
        <dbReference type="EMBL" id="MBF0636955.1"/>
    </source>
</evidence>
<accession>A0ABR9XSZ8</accession>
<name>A0ABR9XSZ8_9CHLB</name>
<proteinExistence type="predicted"/>
<comment type="caution">
    <text evidence="2">The sequence shown here is derived from an EMBL/GenBank/DDBJ whole genome shotgun (WGS) entry which is preliminary data.</text>
</comment>
<sequence length="236" mass="27027">MNGALIHVSGNWAHFKKPETNNNPLTHDFITKTALIGMIGAVLGIERDAMKNRFPELSEDLLYGVQIKNAVKKESWAFTLRKASDLFEKAPKQMEFLRNPDFILALALKDSRSQLLFDQFISAIENSEAKFTPILGLHNCPANLVLIEKGLFIEQTGEFETKAFVTKNCGIDMGEIMREGKQIRLGFERVPTYQNDDFWNLPDKYVEVLYPSEQNEIPVKENLHYQFSDGSRWILI</sequence>